<proteinExistence type="predicted"/>
<evidence type="ECO:0000256" key="1">
    <source>
        <dbReference type="SAM" id="MobiDB-lite"/>
    </source>
</evidence>
<evidence type="ECO:0000313" key="2">
    <source>
        <dbReference type="EMBL" id="KAF5864382.1"/>
    </source>
</evidence>
<dbReference type="InterPro" id="IPR012338">
    <property type="entry name" value="Beta-lactam/transpept-like"/>
</dbReference>
<name>A0A8H6A9Q5_PETAA</name>
<organism evidence="2 3">
    <name type="scientific">Petromyces alliaceus</name>
    <name type="common">Aspergillus alliaceus</name>
    <dbReference type="NCBI Taxonomy" id="209559"/>
    <lineage>
        <taxon>Eukaryota</taxon>
        <taxon>Fungi</taxon>
        <taxon>Dikarya</taxon>
        <taxon>Ascomycota</taxon>
        <taxon>Pezizomycotina</taxon>
        <taxon>Eurotiomycetes</taxon>
        <taxon>Eurotiomycetidae</taxon>
        <taxon>Eurotiales</taxon>
        <taxon>Aspergillaceae</taxon>
        <taxon>Aspergillus</taxon>
        <taxon>Aspergillus subgen. Circumdati</taxon>
    </lineage>
</organism>
<protein>
    <submittedName>
        <fullName evidence="2">Uncharacterized protein</fullName>
    </submittedName>
</protein>
<feature type="compositionally biased region" description="Basic and acidic residues" evidence="1">
    <location>
        <begin position="174"/>
        <end position="190"/>
    </location>
</feature>
<dbReference type="Gene3D" id="3.40.710.10">
    <property type="entry name" value="DD-peptidase/beta-lactamase superfamily"/>
    <property type="match status" value="1"/>
</dbReference>
<feature type="region of interest" description="Disordered" evidence="1">
    <location>
        <begin position="158"/>
        <end position="190"/>
    </location>
</feature>
<reference evidence="2 3" key="1">
    <citation type="submission" date="2019-04" db="EMBL/GenBank/DDBJ databases">
        <title>Aspergillus burnettii sp. nov., novel species from soil in southeast Queensland.</title>
        <authorList>
            <person name="Gilchrist C.L.M."/>
            <person name="Pitt J.I."/>
            <person name="Lange L."/>
            <person name="Lacey H.J."/>
            <person name="Vuong D."/>
            <person name="Midgley D.J."/>
            <person name="Greenfield P."/>
            <person name="Bradbury M."/>
            <person name="Lacey E."/>
            <person name="Busk P.K."/>
            <person name="Pilgaard B."/>
            <person name="Chooi Y.H."/>
            <person name="Piggott A.M."/>
        </authorList>
    </citation>
    <scope>NUCLEOTIDE SEQUENCE [LARGE SCALE GENOMIC DNA]</scope>
    <source>
        <strain evidence="2 3">FRR 5400</strain>
    </source>
</reference>
<dbReference type="Proteomes" id="UP000541154">
    <property type="component" value="Unassembled WGS sequence"/>
</dbReference>
<dbReference type="EMBL" id="SPNV01000035">
    <property type="protein sequence ID" value="KAF5864382.1"/>
    <property type="molecule type" value="Genomic_DNA"/>
</dbReference>
<accession>A0A8H6A9Q5</accession>
<sequence length="190" mass="21708">MESFLKILFSLLVDDGKLLSRETTAEMFKPQLSHPSKHCLNEAWRHPDYAKYAVRETEGNTPLERKTDLFWFIDRVSRLCGDFGVQVLPPGGEEIGKMIQIFERTFPQTDTYMGCMSGGASSSRLLDMLSEDGITFYPMDWDRWLPVHERRKLFSGVESTYTGDGEPSELAGVQEERHPPPVCDPEKDNI</sequence>
<gene>
    <name evidence="2" type="ORF">ETB97_007944</name>
</gene>
<evidence type="ECO:0000313" key="3">
    <source>
        <dbReference type="Proteomes" id="UP000541154"/>
    </source>
</evidence>
<dbReference type="AlphaFoldDB" id="A0A8H6A9Q5"/>
<comment type="caution">
    <text evidence="2">The sequence shown here is derived from an EMBL/GenBank/DDBJ whole genome shotgun (WGS) entry which is preliminary data.</text>
</comment>
<keyword evidence="3" id="KW-1185">Reference proteome</keyword>